<gene>
    <name evidence="7" type="ORF">ACFSCS_10230</name>
</gene>
<keyword evidence="5 6" id="KW-0472">Membrane</keyword>
<dbReference type="Pfam" id="PF03649">
    <property type="entry name" value="UPF0014"/>
    <property type="match status" value="1"/>
</dbReference>
<evidence type="ECO:0000256" key="4">
    <source>
        <dbReference type="ARBA" id="ARBA00022989"/>
    </source>
</evidence>
<dbReference type="InterPro" id="IPR005226">
    <property type="entry name" value="UPF0014_fam"/>
</dbReference>
<evidence type="ECO:0000256" key="6">
    <source>
        <dbReference type="SAM" id="Phobius"/>
    </source>
</evidence>
<reference evidence="8" key="1">
    <citation type="journal article" date="2019" name="Int. J. Syst. Evol. Microbiol.">
        <title>The Global Catalogue of Microorganisms (GCM) 10K type strain sequencing project: providing services to taxonomists for standard genome sequencing and annotation.</title>
        <authorList>
            <consortium name="The Broad Institute Genomics Platform"/>
            <consortium name="The Broad Institute Genome Sequencing Center for Infectious Disease"/>
            <person name="Wu L."/>
            <person name="Ma J."/>
        </authorList>
    </citation>
    <scope>NUCLEOTIDE SEQUENCE [LARGE SCALE GENOMIC DNA]</scope>
    <source>
        <strain evidence="8">CAIM 431</strain>
    </source>
</reference>
<sequence>MVLLVVLAAASSRLAGLGLAKESVVAALRAALQLAVVSLVIVFCMRHLLAALGFCLLMFAVAVWTTTRRTGVRRAWPWTALAMACGVLPVLLVVFGTGASPFTAPALVPVAGIIIGNMMSAHTLFGRRQFAALRDDIGSYEAALALGMVRRQAVELVTAETAQEALVPNLDQTRTVGLVTLPGAFVGVLLGGGSALQAGAAQLLVLVGIMAGQNLTVAVANQLMRRGRLLPPDLAERLHP</sequence>
<dbReference type="PANTHER" id="PTHR30028:SF0">
    <property type="entry name" value="PROTEIN ALUMINUM SENSITIVE 3"/>
    <property type="match status" value="1"/>
</dbReference>
<organism evidence="7 8">
    <name type="scientific">Luteococcus peritonei</name>
    <dbReference type="NCBI Taxonomy" id="88874"/>
    <lineage>
        <taxon>Bacteria</taxon>
        <taxon>Bacillati</taxon>
        <taxon>Actinomycetota</taxon>
        <taxon>Actinomycetes</taxon>
        <taxon>Propionibacteriales</taxon>
        <taxon>Propionibacteriaceae</taxon>
        <taxon>Luteococcus</taxon>
    </lineage>
</organism>
<keyword evidence="4 6" id="KW-1133">Transmembrane helix</keyword>
<dbReference type="PANTHER" id="PTHR30028">
    <property type="entry name" value="UPF0014 INNER MEMBRANE PROTEIN YBBM-RELATED"/>
    <property type="match status" value="1"/>
</dbReference>
<feature type="transmembrane region" description="Helical" evidence="6">
    <location>
        <begin position="201"/>
        <end position="220"/>
    </location>
</feature>
<feature type="transmembrane region" description="Helical" evidence="6">
    <location>
        <begin position="176"/>
        <end position="195"/>
    </location>
</feature>
<comment type="caution">
    <text evidence="7">The sequence shown here is derived from an EMBL/GenBank/DDBJ whole genome shotgun (WGS) entry which is preliminary data.</text>
</comment>
<proteinExistence type="inferred from homology"/>
<evidence type="ECO:0000313" key="8">
    <source>
        <dbReference type="Proteomes" id="UP001597326"/>
    </source>
</evidence>
<evidence type="ECO:0000256" key="1">
    <source>
        <dbReference type="ARBA" id="ARBA00004141"/>
    </source>
</evidence>
<comment type="similarity">
    <text evidence="2">Belongs to the UPF0014 family.</text>
</comment>
<feature type="transmembrane region" description="Helical" evidence="6">
    <location>
        <begin position="75"/>
        <end position="96"/>
    </location>
</feature>
<accession>A0ABW4RWL6</accession>
<evidence type="ECO:0000256" key="3">
    <source>
        <dbReference type="ARBA" id="ARBA00022692"/>
    </source>
</evidence>
<protein>
    <submittedName>
        <fullName evidence="7">ABC transporter permease</fullName>
    </submittedName>
</protein>
<evidence type="ECO:0000313" key="7">
    <source>
        <dbReference type="EMBL" id="MFD1890552.1"/>
    </source>
</evidence>
<keyword evidence="3 6" id="KW-0812">Transmembrane</keyword>
<feature type="transmembrane region" description="Helical" evidence="6">
    <location>
        <begin position="102"/>
        <end position="125"/>
    </location>
</feature>
<comment type="subcellular location">
    <subcellularLocation>
        <location evidence="1">Membrane</location>
        <topology evidence="1">Multi-pass membrane protein</topology>
    </subcellularLocation>
</comment>
<dbReference type="EMBL" id="JBHUFZ010000022">
    <property type="protein sequence ID" value="MFD1890552.1"/>
    <property type="molecule type" value="Genomic_DNA"/>
</dbReference>
<evidence type="ECO:0000256" key="5">
    <source>
        <dbReference type="ARBA" id="ARBA00023136"/>
    </source>
</evidence>
<evidence type="ECO:0000256" key="2">
    <source>
        <dbReference type="ARBA" id="ARBA00005268"/>
    </source>
</evidence>
<dbReference type="RefSeq" id="WP_343873736.1">
    <property type="nucleotide sequence ID" value="NZ_BAAAIX010000019.1"/>
</dbReference>
<feature type="transmembrane region" description="Helical" evidence="6">
    <location>
        <begin position="30"/>
        <end position="63"/>
    </location>
</feature>
<name>A0ABW4RWL6_9ACTN</name>
<dbReference type="Proteomes" id="UP001597326">
    <property type="component" value="Unassembled WGS sequence"/>
</dbReference>
<keyword evidence="8" id="KW-1185">Reference proteome</keyword>